<organism evidence="1 2">
    <name type="scientific">Thelephora ganbajun</name>
    <name type="common">Ganba fungus</name>
    <dbReference type="NCBI Taxonomy" id="370292"/>
    <lineage>
        <taxon>Eukaryota</taxon>
        <taxon>Fungi</taxon>
        <taxon>Dikarya</taxon>
        <taxon>Basidiomycota</taxon>
        <taxon>Agaricomycotina</taxon>
        <taxon>Agaricomycetes</taxon>
        <taxon>Thelephorales</taxon>
        <taxon>Thelephoraceae</taxon>
        <taxon>Thelephora</taxon>
    </lineage>
</organism>
<dbReference type="Proteomes" id="UP000886501">
    <property type="component" value="Unassembled WGS sequence"/>
</dbReference>
<comment type="caution">
    <text evidence="1">The sequence shown here is derived from an EMBL/GenBank/DDBJ whole genome shotgun (WGS) entry which is preliminary data.</text>
</comment>
<name>A0ACB6YWN8_THEGA</name>
<reference evidence="1" key="1">
    <citation type="submission" date="2019-10" db="EMBL/GenBank/DDBJ databases">
        <authorList>
            <consortium name="DOE Joint Genome Institute"/>
            <person name="Kuo A."/>
            <person name="Miyauchi S."/>
            <person name="Kiss E."/>
            <person name="Drula E."/>
            <person name="Kohler A."/>
            <person name="Sanchez-Garcia M."/>
            <person name="Andreopoulos B."/>
            <person name="Barry K.W."/>
            <person name="Bonito G."/>
            <person name="Buee M."/>
            <person name="Carver A."/>
            <person name="Chen C."/>
            <person name="Cichocki N."/>
            <person name="Clum A."/>
            <person name="Culley D."/>
            <person name="Crous P.W."/>
            <person name="Fauchery L."/>
            <person name="Girlanda M."/>
            <person name="Hayes R."/>
            <person name="Keri Z."/>
            <person name="Labutti K."/>
            <person name="Lipzen A."/>
            <person name="Lombard V."/>
            <person name="Magnuson J."/>
            <person name="Maillard F."/>
            <person name="Morin E."/>
            <person name="Murat C."/>
            <person name="Nolan M."/>
            <person name="Ohm R."/>
            <person name="Pangilinan J."/>
            <person name="Pereira M."/>
            <person name="Perotto S."/>
            <person name="Peter M."/>
            <person name="Riley R."/>
            <person name="Sitrit Y."/>
            <person name="Stielow B."/>
            <person name="Szollosi G."/>
            <person name="Zifcakova L."/>
            <person name="Stursova M."/>
            <person name="Spatafora J.W."/>
            <person name="Tedersoo L."/>
            <person name="Vaario L.-M."/>
            <person name="Yamada A."/>
            <person name="Yan M."/>
            <person name="Wang P."/>
            <person name="Xu J."/>
            <person name="Bruns T."/>
            <person name="Baldrian P."/>
            <person name="Vilgalys R."/>
            <person name="Henrissat B."/>
            <person name="Grigoriev I.V."/>
            <person name="Hibbett D."/>
            <person name="Nagy L.G."/>
            <person name="Martin F.M."/>
        </authorList>
    </citation>
    <scope>NUCLEOTIDE SEQUENCE</scope>
    <source>
        <strain evidence="1">P2</strain>
    </source>
</reference>
<evidence type="ECO:0000313" key="1">
    <source>
        <dbReference type="EMBL" id="KAF9641875.1"/>
    </source>
</evidence>
<sequence length="217" mass="24527">MDSLCITLYDCTIADISQSIGPYLQDYLRRRGRSQDGLEVSLSSESGVRFHVGDAGGIDFSAPAPARMKSFTFIEINIRQALPRDVMGKLTLDLIARVPREEIVYFKAWYQSVTMKDVSARFPNLKALYFLGTPLPAIFPTSHLDVSGDIFPSLQYAFLDSVIVKDDDWSPLTAFLARRSSSGNLLHSLWIKRYCSMRPEVLRSIRSMVREFRMDGA</sequence>
<reference evidence="1" key="2">
    <citation type="journal article" date="2020" name="Nat. Commun.">
        <title>Large-scale genome sequencing of mycorrhizal fungi provides insights into the early evolution of symbiotic traits.</title>
        <authorList>
            <person name="Miyauchi S."/>
            <person name="Kiss E."/>
            <person name="Kuo A."/>
            <person name="Drula E."/>
            <person name="Kohler A."/>
            <person name="Sanchez-Garcia M."/>
            <person name="Morin E."/>
            <person name="Andreopoulos B."/>
            <person name="Barry K.W."/>
            <person name="Bonito G."/>
            <person name="Buee M."/>
            <person name="Carver A."/>
            <person name="Chen C."/>
            <person name="Cichocki N."/>
            <person name="Clum A."/>
            <person name="Culley D."/>
            <person name="Crous P.W."/>
            <person name="Fauchery L."/>
            <person name="Girlanda M."/>
            <person name="Hayes R.D."/>
            <person name="Keri Z."/>
            <person name="LaButti K."/>
            <person name="Lipzen A."/>
            <person name="Lombard V."/>
            <person name="Magnuson J."/>
            <person name="Maillard F."/>
            <person name="Murat C."/>
            <person name="Nolan M."/>
            <person name="Ohm R.A."/>
            <person name="Pangilinan J."/>
            <person name="Pereira M.F."/>
            <person name="Perotto S."/>
            <person name="Peter M."/>
            <person name="Pfister S."/>
            <person name="Riley R."/>
            <person name="Sitrit Y."/>
            <person name="Stielow J.B."/>
            <person name="Szollosi G."/>
            <person name="Zifcakova L."/>
            <person name="Stursova M."/>
            <person name="Spatafora J.W."/>
            <person name="Tedersoo L."/>
            <person name="Vaario L.M."/>
            <person name="Yamada A."/>
            <person name="Yan M."/>
            <person name="Wang P."/>
            <person name="Xu J."/>
            <person name="Bruns T."/>
            <person name="Baldrian P."/>
            <person name="Vilgalys R."/>
            <person name="Dunand C."/>
            <person name="Henrissat B."/>
            <person name="Grigoriev I.V."/>
            <person name="Hibbett D."/>
            <person name="Nagy L.G."/>
            <person name="Martin F.M."/>
        </authorList>
    </citation>
    <scope>NUCLEOTIDE SEQUENCE</scope>
    <source>
        <strain evidence="1">P2</strain>
    </source>
</reference>
<protein>
    <submittedName>
        <fullName evidence="1">Uncharacterized protein</fullName>
    </submittedName>
</protein>
<dbReference type="EMBL" id="MU119024">
    <property type="protein sequence ID" value="KAF9641875.1"/>
    <property type="molecule type" value="Genomic_DNA"/>
</dbReference>
<evidence type="ECO:0000313" key="2">
    <source>
        <dbReference type="Proteomes" id="UP000886501"/>
    </source>
</evidence>
<accession>A0ACB6YWN8</accession>
<keyword evidence="2" id="KW-1185">Reference proteome</keyword>
<gene>
    <name evidence="1" type="ORF">BDM02DRAFT_3194372</name>
</gene>
<proteinExistence type="predicted"/>